<feature type="transmembrane region" description="Helical" evidence="6">
    <location>
        <begin position="352"/>
        <end position="372"/>
    </location>
</feature>
<comment type="caution">
    <text evidence="7">The sequence shown here is derived from an EMBL/GenBank/DDBJ whole genome shotgun (WGS) entry which is preliminary data.</text>
</comment>
<evidence type="ECO:0000256" key="5">
    <source>
        <dbReference type="ARBA" id="ARBA00023136"/>
    </source>
</evidence>
<dbReference type="InterPro" id="IPR011701">
    <property type="entry name" value="MFS"/>
</dbReference>
<keyword evidence="8" id="KW-1185">Reference proteome</keyword>
<evidence type="ECO:0000256" key="2">
    <source>
        <dbReference type="ARBA" id="ARBA00022475"/>
    </source>
</evidence>
<reference evidence="7 8" key="1">
    <citation type="journal article" date="2019" name="Int. J. Syst. Evol. Microbiol.">
        <title>The Global Catalogue of Microorganisms (GCM) 10K type strain sequencing project: providing services to taxonomists for standard genome sequencing and annotation.</title>
        <authorList>
            <consortium name="The Broad Institute Genomics Platform"/>
            <consortium name="The Broad Institute Genome Sequencing Center for Infectious Disease"/>
            <person name="Wu L."/>
            <person name="Ma J."/>
        </authorList>
    </citation>
    <scope>NUCLEOTIDE SEQUENCE [LARGE SCALE GENOMIC DNA]</scope>
    <source>
        <strain evidence="7 8">JCM 14718</strain>
    </source>
</reference>
<feature type="transmembrane region" description="Helical" evidence="6">
    <location>
        <begin position="287"/>
        <end position="305"/>
    </location>
</feature>
<feature type="transmembrane region" description="Helical" evidence="6">
    <location>
        <begin position="258"/>
        <end position="280"/>
    </location>
</feature>
<organism evidence="7 8">
    <name type="scientific">Fodinicola feengrottensis</name>
    <dbReference type="NCBI Taxonomy" id="435914"/>
    <lineage>
        <taxon>Bacteria</taxon>
        <taxon>Bacillati</taxon>
        <taxon>Actinomycetota</taxon>
        <taxon>Actinomycetes</taxon>
        <taxon>Mycobacteriales</taxon>
        <taxon>Fodinicola</taxon>
    </lineage>
</organism>
<keyword evidence="2" id="KW-1003">Cell membrane</keyword>
<name>A0ABN2IL19_9ACTN</name>
<keyword evidence="5 6" id="KW-0472">Membrane</keyword>
<evidence type="ECO:0000256" key="3">
    <source>
        <dbReference type="ARBA" id="ARBA00022692"/>
    </source>
</evidence>
<feature type="transmembrane region" description="Helical" evidence="6">
    <location>
        <begin position="378"/>
        <end position="399"/>
    </location>
</feature>
<dbReference type="EMBL" id="BAAANY010000031">
    <property type="protein sequence ID" value="GAA1707126.1"/>
    <property type="molecule type" value="Genomic_DNA"/>
</dbReference>
<feature type="transmembrane region" description="Helical" evidence="6">
    <location>
        <begin position="311"/>
        <end position="331"/>
    </location>
</feature>
<feature type="transmembrane region" description="Helical" evidence="6">
    <location>
        <begin position="164"/>
        <end position="189"/>
    </location>
</feature>
<sequence>MAQTGERVRFAAVFAIAEFRAMWTAELLSVGGDQLARVALSVLVFQRTSSAFLTGLTYALTFVPALVGGILLSGLGDRYPRREVMVVVDLARAALVGAMAIPGLPLWSLCALVTVVTLLNGPFKAAQQALLPDVLSGPTYTVGMAIRNITSQSAQLVGFAGGGLLVAAINPSVGLGLDAVTFLLSAALLRRGVRRRTAASPQTATGRRPFLASTVVGARVVFGDPGLRALIALCWLAGFYVTPEALAAPYASSLRAGAVAVGLIMASDPVGSVIGGIIFGKWVPEHLQIRVIGVLGIFAGIPLILCVLKPSLLISMALFAMSGMLATAYNIQGTASFMRRLPDAQRAQGAGLLSSGLITAQGLGALGAGVLADRLGPAPTVALAGLVGALVAIPIAIGWHRVAKNR</sequence>
<keyword evidence="4 6" id="KW-1133">Transmembrane helix</keyword>
<accession>A0ABN2IL19</accession>
<dbReference type="InterPro" id="IPR036259">
    <property type="entry name" value="MFS_trans_sf"/>
</dbReference>
<dbReference type="PANTHER" id="PTHR23513">
    <property type="entry name" value="INTEGRAL MEMBRANE EFFLUX PROTEIN-RELATED"/>
    <property type="match status" value="1"/>
</dbReference>
<dbReference type="Proteomes" id="UP001500618">
    <property type="component" value="Unassembled WGS sequence"/>
</dbReference>
<protein>
    <submittedName>
        <fullName evidence="7">MFS transporter</fullName>
    </submittedName>
</protein>
<evidence type="ECO:0000313" key="7">
    <source>
        <dbReference type="EMBL" id="GAA1707126.1"/>
    </source>
</evidence>
<dbReference type="SUPFAM" id="SSF103473">
    <property type="entry name" value="MFS general substrate transporter"/>
    <property type="match status" value="1"/>
</dbReference>
<dbReference type="CDD" id="cd06173">
    <property type="entry name" value="MFS_MefA_like"/>
    <property type="match status" value="1"/>
</dbReference>
<dbReference type="Pfam" id="PF07690">
    <property type="entry name" value="MFS_1"/>
    <property type="match status" value="1"/>
</dbReference>
<dbReference type="RefSeq" id="WP_344314105.1">
    <property type="nucleotide sequence ID" value="NZ_BAAANY010000031.1"/>
</dbReference>
<dbReference type="Gene3D" id="1.20.1250.20">
    <property type="entry name" value="MFS general substrate transporter like domains"/>
    <property type="match status" value="1"/>
</dbReference>
<evidence type="ECO:0000256" key="4">
    <source>
        <dbReference type="ARBA" id="ARBA00022989"/>
    </source>
</evidence>
<dbReference type="PANTHER" id="PTHR23513:SF11">
    <property type="entry name" value="STAPHYLOFERRIN A TRANSPORTER"/>
    <property type="match status" value="1"/>
</dbReference>
<gene>
    <name evidence="7" type="ORF">GCM10009765_65780</name>
</gene>
<evidence type="ECO:0000256" key="1">
    <source>
        <dbReference type="ARBA" id="ARBA00004651"/>
    </source>
</evidence>
<feature type="transmembrane region" description="Helical" evidence="6">
    <location>
        <begin position="51"/>
        <end position="72"/>
    </location>
</feature>
<comment type="subcellular location">
    <subcellularLocation>
        <location evidence="1">Cell membrane</location>
        <topology evidence="1">Multi-pass membrane protein</topology>
    </subcellularLocation>
</comment>
<evidence type="ECO:0000256" key="6">
    <source>
        <dbReference type="SAM" id="Phobius"/>
    </source>
</evidence>
<evidence type="ECO:0000313" key="8">
    <source>
        <dbReference type="Proteomes" id="UP001500618"/>
    </source>
</evidence>
<proteinExistence type="predicted"/>
<feature type="transmembrane region" description="Helical" evidence="6">
    <location>
        <begin position="93"/>
        <end position="119"/>
    </location>
</feature>
<keyword evidence="3 6" id="KW-0812">Transmembrane</keyword>
<feature type="transmembrane region" description="Helical" evidence="6">
    <location>
        <begin position="210"/>
        <end position="238"/>
    </location>
</feature>